<dbReference type="EMBL" id="JBHLWO010000002">
    <property type="protein sequence ID" value="MFC0320950.1"/>
    <property type="molecule type" value="Genomic_DNA"/>
</dbReference>
<name>A0ABV6HS82_9SPHI</name>
<sequence length="116" mass="13420">MKSSSKKSISKNHTISKFVSKLLVRLFILILAAAVIPVFVDDEIGAKMETTYVYIENKWVFVFPLILFLSFLTLLILTGRARHEKTDLNWMLSLNTLLLIIYVIMLFIRLAPLIYK</sequence>
<keyword evidence="1" id="KW-1133">Transmembrane helix</keyword>
<evidence type="ECO:0000313" key="2">
    <source>
        <dbReference type="EMBL" id="MFC0320950.1"/>
    </source>
</evidence>
<feature type="transmembrane region" description="Helical" evidence="1">
    <location>
        <begin position="21"/>
        <end position="39"/>
    </location>
</feature>
<evidence type="ECO:0000256" key="1">
    <source>
        <dbReference type="SAM" id="Phobius"/>
    </source>
</evidence>
<organism evidence="2 3">
    <name type="scientific">Olivibacter oleidegradans</name>
    <dbReference type="NCBI Taxonomy" id="760123"/>
    <lineage>
        <taxon>Bacteria</taxon>
        <taxon>Pseudomonadati</taxon>
        <taxon>Bacteroidota</taxon>
        <taxon>Sphingobacteriia</taxon>
        <taxon>Sphingobacteriales</taxon>
        <taxon>Sphingobacteriaceae</taxon>
        <taxon>Olivibacter</taxon>
    </lineage>
</organism>
<keyword evidence="1" id="KW-0472">Membrane</keyword>
<keyword evidence="1" id="KW-0812">Transmembrane</keyword>
<keyword evidence="3" id="KW-1185">Reference proteome</keyword>
<feature type="transmembrane region" description="Helical" evidence="1">
    <location>
        <begin position="59"/>
        <end position="78"/>
    </location>
</feature>
<feature type="transmembrane region" description="Helical" evidence="1">
    <location>
        <begin position="90"/>
        <end position="115"/>
    </location>
</feature>
<proteinExistence type="predicted"/>
<dbReference type="Proteomes" id="UP001589774">
    <property type="component" value="Unassembled WGS sequence"/>
</dbReference>
<protein>
    <submittedName>
        <fullName evidence="2">Uncharacterized protein</fullName>
    </submittedName>
</protein>
<evidence type="ECO:0000313" key="3">
    <source>
        <dbReference type="Proteomes" id="UP001589774"/>
    </source>
</evidence>
<accession>A0ABV6HS82</accession>
<gene>
    <name evidence="2" type="ORF">ACFFI0_21680</name>
</gene>
<comment type="caution">
    <text evidence="2">The sequence shown here is derived from an EMBL/GenBank/DDBJ whole genome shotgun (WGS) entry which is preliminary data.</text>
</comment>
<reference evidence="2 3" key="1">
    <citation type="submission" date="2024-09" db="EMBL/GenBank/DDBJ databases">
        <authorList>
            <person name="Sun Q."/>
            <person name="Mori K."/>
        </authorList>
    </citation>
    <scope>NUCLEOTIDE SEQUENCE [LARGE SCALE GENOMIC DNA]</scope>
    <source>
        <strain evidence="2 3">CCM 7765</strain>
    </source>
</reference>
<dbReference type="RefSeq" id="WP_013668346.1">
    <property type="nucleotide sequence ID" value="NZ_JBHLWO010000002.1"/>
</dbReference>